<dbReference type="InterPro" id="IPR019956">
    <property type="entry name" value="Ubiquitin_dom"/>
</dbReference>
<evidence type="ECO:0000313" key="3">
    <source>
        <dbReference type="EMBL" id="CAB9529359.1"/>
    </source>
</evidence>
<reference evidence="3" key="1">
    <citation type="submission" date="2020-06" db="EMBL/GenBank/DDBJ databases">
        <authorList>
            <consortium name="Plant Systems Biology data submission"/>
        </authorList>
    </citation>
    <scope>NUCLEOTIDE SEQUENCE</scope>
    <source>
        <strain evidence="3">D6</strain>
    </source>
</reference>
<dbReference type="InterPro" id="IPR019954">
    <property type="entry name" value="Ubiquitin_CS"/>
</dbReference>
<dbReference type="InterPro" id="IPR029071">
    <property type="entry name" value="Ubiquitin-like_domsf"/>
</dbReference>
<evidence type="ECO:0000313" key="2">
    <source>
        <dbReference type="EMBL" id="CAB9504272.1"/>
    </source>
</evidence>
<dbReference type="AlphaFoldDB" id="A0A9N8F0M1"/>
<dbReference type="InterPro" id="IPR050158">
    <property type="entry name" value="Ubiquitin_ubiquitin-like"/>
</dbReference>
<dbReference type="EMBL" id="CAICTM010002476">
    <property type="protein sequence ID" value="CAB9529359.1"/>
    <property type="molecule type" value="Genomic_DNA"/>
</dbReference>
<dbReference type="PRINTS" id="PR00348">
    <property type="entry name" value="UBIQUITIN"/>
</dbReference>
<keyword evidence="3" id="KW-0689">Ribosomal protein</keyword>
<organism evidence="3 4">
    <name type="scientific">Seminavis robusta</name>
    <dbReference type="NCBI Taxonomy" id="568900"/>
    <lineage>
        <taxon>Eukaryota</taxon>
        <taxon>Sar</taxon>
        <taxon>Stramenopiles</taxon>
        <taxon>Ochrophyta</taxon>
        <taxon>Bacillariophyta</taxon>
        <taxon>Bacillariophyceae</taxon>
        <taxon>Bacillariophycidae</taxon>
        <taxon>Naviculales</taxon>
        <taxon>Naviculaceae</taxon>
        <taxon>Seminavis</taxon>
    </lineage>
</organism>
<comment type="caution">
    <text evidence="3">The sequence shown here is derived from an EMBL/GenBank/DDBJ whole genome shotgun (WGS) entry which is preliminary data.</text>
</comment>
<dbReference type="InterPro" id="IPR000626">
    <property type="entry name" value="Ubiquitin-like_dom"/>
</dbReference>
<evidence type="ECO:0000313" key="4">
    <source>
        <dbReference type="Proteomes" id="UP001153069"/>
    </source>
</evidence>
<proteinExistence type="predicted"/>
<gene>
    <name evidence="2" type="ORF">SEMRO_191_G082180.1</name>
    <name evidence="3" type="ORF">SEMRO_2478_G328820.1</name>
</gene>
<dbReference type="OrthoDB" id="267397at2759"/>
<dbReference type="Proteomes" id="UP001153069">
    <property type="component" value="Unassembled WGS sequence"/>
</dbReference>
<feature type="domain" description="Ubiquitin-like" evidence="1">
    <location>
        <begin position="24"/>
        <end position="93"/>
    </location>
</feature>
<accession>A0A9N8F0M1</accession>
<name>A0A9N8F0M1_9STRA</name>
<dbReference type="GO" id="GO:0005840">
    <property type="term" value="C:ribosome"/>
    <property type="evidence" value="ECO:0007669"/>
    <property type="project" value="UniProtKB-KW"/>
</dbReference>
<dbReference type="PANTHER" id="PTHR10666">
    <property type="entry name" value="UBIQUITIN"/>
    <property type="match status" value="1"/>
</dbReference>
<evidence type="ECO:0000259" key="1">
    <source>
        <dbReference type="PROSITE" id="PS50053"/>
    </source>
</evidence>
<keyword evidence="3" id="KW-0687">Ribonucleoprotein</keyword>
<dbReference type="PROSITE" id="PS00299">
    <property type="entry name" value="UBIQUITIN_1"/>
    <property type="match status" value="1"/>
</dbReference>
<dbReference type="SMART" id="SM00213">
    <property type="entry name" value="UBQ"/>
    <property type="match status" value="1"/>
</dbReference>
<dbReference type="PROSITE" id="PS50053">
    <property type="entry name" value="UBIQUITIN_2"/>
    <property type="match status" value="1"/>
</dbReference>
<sequence>MDTSSLHHPRIRSGSICDHDSQSMTIFVVDKRSSSHLLFGVGHTDTVHSLKSKIADRRGIPFEQQRLVFGGQQLQDDAKLSDYKIRAQSCIHLDGM</sequence>
<dbReference type="CDD" id="cd17039">
    <property type="entry name" value="Ubl_ubiquitin_like"/>
    <property type="match status" value="1"/>
</dbReference>
<dbReference type="SUPFAM" id="SSF54236">
    <property type="entry name" value="Ubiquitin-like"/>
    <property type="match status" value="1"/>
</dbReference>
<protein>
    <submittedName>
        <fullName evidence="3">Ubiquitin-60S ribosomal protein L40</fullName>
    </submittedName>
</protein>
<dbReference type="EMBL" id="CAICTM010000190">
    <property type="protein sequence ID" value="CAB9504272.1"/>
    <property type="molecule type" value="Genomic_DNA"/>
</dbReference>
<dbReference type="Pfam" id="PF00240">
    <property type="entry name" value="ubiquitin"/>
    <property type="match status" value="1"/>
</dbReference>
<keyword evidence="4" id="KW-1185">Reference proteome</keyword>
<dbReference type="Gene3D" id="3.10.20.90">
    <property type="entry name" value="Phosphatidylinositol 3-kinase Catalytic Subunit, Chain A, domain 1"/>
    <property type="match status" value="1"/>
</dbReference>